<sequence length="70" mass="7957">MKNIYVYKPHDLMDILGISRSSVYKLLQSGALKSKKIGRLYRIPSAYVEEYLGLGYNDDGSFAELPEKGR</sequence>
<evidence type="ECO:0000313" key="3">
    <source>
        <dbReference type="Proteomes" id="UP001454086"/>
    </source>
</evidence>
<evidence type="ECO:0000259" key="1">
    <source>
        <dbReference type="Pfam" id="PF12728"/>
    </source>
</evidence>
<dbReference type="NCBIfam" id="TIGR01764">
    <property type="entry name" value="excise"/>
    <property type="match status" value="1"/>
</dbReference>
<dbReference type="InterPro" id="IPR010093">
    <property type="entry name" value="SinI_DNA-bd"/>
</dbReference>
<organism evidence="2 3">
    <name type="scientific">Enterocloster hominis</name>
    <name type="common">ex Hitch et al. 2024</name>
    <dbReference type="NCBI Taxonomy" id="1917870"/>
    <lineage>
        <taxon>Bacteria</taxon>
        <taxon>Bacillati</taxon>
        <taxon>Bacillota</taxon>
        <taxon>Clostridia</taxon>
        <taxon>Lachnospirales</taxon>
        <taxon>Lachnospiraceae</taxon>
        <taxon>Enterocloster</taxon>
    </lineage>
</organism>
<accession>A0ABV1DDU1</accession>
<name>A0ABV1DDU1_9FIRM</name>
<evidence type="ECO:0000313" key="2">
    <source>
        <dbReference type="EMBL" id="MEQ2427842.1"/>
    </source>
</evidence>
<feature type="domain" description="Helix-turn-helix" evidence="1">
    <location>
        <begin position="7"/>
        <end position="52"/>
    </location>
</feature>
<keyword evidence="3" id="KW-1185">Reference proteome</keyword>
<dbReference type="Pfam" id="PF12728">
    <property type="entry name" value="HTH_17"/>
    <property type="match status" value="1"/>
</dbReference>
<gene>
    <name evidence="2" type="ORF">WMQ36_23035</name>
</gene>
<proteinExistence type="predicted"/>
<dbReference type="EMBL" id="JBBMFM010000130">
    <property type="protein sequence ID" value="MEQ2427842.1"/>
    <property type="molecule type" value="Genomic_DNA"/>
</dbReference>
<dbReference type="InterPro" id="IPR041657">
    <property type="entry name" value="HTH_17"/>
</dbReference>
<comment type="caution">
    <text evidence="2">The sequence shown here is derived from an EMBL/GenBank/DDBJ whole genome shotgun (WGS) entry which is preliminary data.</text>
</comment>
<protein>
    <submittedName>
        <fullName evidence="2">Helix-turn-helix domain-containing protein</fullName>
    </submittedName>
</protein>
<dbReference type="Proteomes" id="UP001454086">
    <property type="component" value="Unassembled WGS sequence"/>
</dbReference>
<dbReference type="RefSeq" id="WP_008721012.1">
    <property type="nucleotide sequence ID" value="NZ_JBBMFM010000130.1"/>
</dbReference>
<reference evidence="2 3" key="1">
    <citation type="submission" date="2024-03" db="EMBL/GenBank/DDBJ databases">
        <title>Human intestinal bacterial collection.</title>
        <authorList>
            <person name="Pauvert C."/>
            <person name="Hitch T.C.A."/>
            <person name="Clavel T."/>
        </authorList>
    </citation>
    <scope>NUCLEOTIDE SEQUENCE [LARGE SCALE GENOMIC DNA]</scope>
    <source>
        <strain evidence="2 3">CLA-SR-H021</strain>
    </source>
</reference>